<keyword evidence="1" id="KW-1015">Disulfide bond</keyword>
<dbReference type="AlphaFoldDB" id="A0A499UA70"/>
<dbReference type="PANTHER" id="PTHR39447">
    <property type="entry name" value="ALPHA-L-ARABINOFURANOSIDASE B"/>
    <property type="match status" value="1"/>
</dbReference>
<dbReference type="GO" id="GO:0031221">
    <property type="term" value="P:arabinan metabolic process"/>
    <property type="evidence" value="ECO:0007669"/>
    <property type="project" value="InterPro"/>
</dbReference>
<sequence>MPSLYVATWTTLTDGRRMRDGTADDVAGDRADMVGIGDDGDSPPDELGVGAVSGRQRGGHQQPHRGHPVGLRWPKQPEVEHTDTSARVRRVRTVRHVLEGGTPCVAAHSTVGALYGSYSGSLYQVRRSSDNATRDIGVLAPGGVANAAAQDSFCAGTSCVITAVYDQSGHGNDLWYQGSAQVPGSSQSRPAKATSESLTAGGTKAYSVHQPREQLLAGRSPYGRVDRCRTRRGVHGDQRHPRQQRLLLRLRQQ</sequence>
<feature type="disulfide bond" evidence="1">
    <location>
        <begin position="154"/>
        <end position="159"/>
    </location>
</feature>
<dbReference type="GO" id="GO:0019566">
    <property type="term" value="P:arabinose metabolic process"/>
    <property type="evidence" value="ECO:0007669"/>
    <property type="project" value="InterPro"/>
</dbReference>
<evidence type="ECO:0000259" key="3">
    <source>
        <dbReference type="Pfam" id="PF09206"/>
    </source>
</evidence>
<feature type="compositionally biased region" description="Polar residues" evidence="2">
    <location>
        <begin position="178"/>
        <end position="200"/>
    </location>
</feature>
<evidence type="ECO:0000256" key="2">
    <source>
        <dbReference type="SAM" id="MobiDB-lite"/>
    </source>
</evidence>
<evidence type="ECO:0000256" key="1">
    <source>
        <dbReference type="PIRSR" id="PIRSR638964-3"/>
    </source>
</evidence>
<dbReference type="GO" id="GO:0046556">
    <property type="term" value="F:alpha-L-arabinofuranosidase activity"/>
    <property type="evidence" value="ECO:0007669"/>
    <property type="project" value="InterPro"/>
</dbReference>
<dbReference type="EMBL" id="AP019620">
    <property type="protein sequence ID" value="BBJ37634.1"/>
    <property type="molecule type" value="Genomic_DNA"/>
</dbReference>
<protein>
    <recommendedName>
        <fullName evidence="3">Alpha-L-arabinofuranosidase B catalytic domain-containing protein</fullName>
    </recommendedName>
</protein>
<dbReference type="InterPro" id="IPR013320">
    <property type="entry name" value="ConA-like_dom_sf"/>
</dbReference>
<feature type="domain" description="Alpha-L-arabinofuranosidase B catalytic" evidence="3">
    <location>
        <begin position="99"/>
        <end position="209"/>
    </location>
</feature>
<feature type="region of interest" description="Disordered" evidence="2">
    <location>
        <begin position="176"/>
        <end position="224"/>
    </location>
</feature>
<reference evidence="4 5" key="1">
    <citation type="journal article" date="2020" name="Int. J. Syst. Evol. Microbiol.">
        <title>Reclassification of Streptomyces castelarensis and Streptomyces sporoclivatus as later heterotypic synonyms of Streptomyces antimycoticus.</title>
        <authorList>
            <person name="Komaki H."/>
            <person name="Tamura T."/>
        </authorList>
    </citation>
    <scope>NUCLEOTIDE SEQUENCE [LARGE SCALE GENOMIC DNA]</scope>
    <source>
        <strain evidence="4 5">NBRC 100767</strain>
    </source>
</reference>
<dbReference type="Proteomes" id="UP000463951">
    <property type="component" value="Chromosome"/>
</dbReference>
<feature type="compositionally biased region" description="Basic and acidic residues" evidence="2">
    <location>
        <begin position="75"/>
        <end position="84"/>
    </location>
</feature>
<evidence type="ECO:0000313" key="4">
    <source>
        <dbReference type="EMBL" id="BBJ37634.1"/>
    </source>
</evidence>
<dbReference type="GO" id="GO:0045490">
    <property type="term" value="P:pectin catabolic process"/>
    <property type="evidence" value="ECO:0007669"/>
    <property type="project" value="TreeGrafter"/>
</dbReference>
<dbReference type="Gene3D" id="2.60.120.200">
    <property type="match status" value="1"/>
</dbReference>
<dbReference type="SUPFAM" id="SSF49899">
    <property type="entry name" value="Concanavalin A-like lectins/glucanases"/>
    <property type="match status" value="1"/>
</dbReference>
<gene>
    <name evidence="4" type="ORF">SSPO_003520</name>
</gene>
<proteinExistence type="predicted"/>
<accession>A0A499UA70</accession>
<dbReference type="InterPro" id="IPR015289">
    <property type="entry name" value="A-L-arabinofuranosidase_B_cat"/>
</dbReference>
<feature type="region of interest" description="Disordered" evidence="2">
    <location>
        <begin position="53"/>
        <end position="84"/>
    </location>
</feature>
<dbReference type="Pfam" id="PF09206">
    <property type="entry name" value="ArabFuran-catal"/>
    <property type="match status" value="1"/>
</dbReference>
<dbReference type="PANTHER" id="PTHR39447:SF2">
    <property type="entry name" value="ALPHA-L-ARABINOFURANOSIDASE B"/>
    <property type="match status" value="1"/>
</dbReference>
<name>A0A499UA70_9ACTN</name>
<dbReference type="InterPro" id="IPR038964">
    <property type="entry name" value="ABFB"/>
</dbReference>
<evidence type="ECO:0000313" key="5">
    <source>
        <dbReference type="Proteomes" id="UP000463951"/>
    </source>
</evidence>
<organism evidence="4 5">
    <name type="scientific">Streptomyces antimycoticus</name>
    <dbReference type="NCBI Taxonomy" id="68175"/>
    <lineage>
        <taxon>Bacteria</taxon>
        <taxon>Bacillati</taxon>
        <taxon>Actinomycetota</taxon>
        <taxon>Actinomycetes</taxon>
        <taxon>Kitasatosporales</taxon>
        <taxon>Streptomycetaceae</taxon>
        <taxon>Streptomyces</taxon>
        <taxon>Streptomyces violaceusniger group</taxon>
    </lineage>
</organism>